<evidence type="ECO:0000256" key="1">
    <source>
        <dbReference type="SAM" id="MobiDB-lite"/>
    </source>
</evidence>
<reference evidence="3 4" key="1">
    <citation type="submission" date="2022-04" db="EMBL/GenBank/DDBJ databases">
        <title>Positive selection, recombination, and allopatry shape intraspecific diversity of widespread and dominant cyanobacteria.</title>
        <authorList>
            <person name="Wei J."/>
            <person name="Shu W."/>
            <person name="Hu C."/>
        </authorList>
    </citation>
    <scope>NUCLEOTIDE SEQUENCE [LARGE SCALE GENOMIC DNA]</scope>
    <source>
        <strain evidence="3 4">GB2-A5</strain>
    </source>
</reference>
<dbReference type="PROSITE" id="PS51257">
    <property type="entry name" value="PROKAR_LIPOPROTEIN"/>
    <property type="match status" value="1"/>
</dbReference>
<gene>
    <name evidence="3" type="ORF">NDI37_00290</name>
</gene>
<dbReference type="EMBL" id="JAMPKK010000001">
    <property type="protein sequence ID" value="MEP0862919.1"/>
    <property type="molecule type" value="Genomic_DNA"/>
</dbReference>
<keyword evidence="2" id="KW-0732">Signal</keyword>
<evidence type="ECO:0000256" key="2">
    <source>
        <dbReference type="SAM" id="SignalP"/>
    </source>
</evidence>
<dbReference type="RefSeq" id="WP_190424230.1">
    <property type="nucleotide sequence ID" value="NZ_JAMPKK010000001.1"/>
</dbReference>
<organism evidence="3 4">
    <name type="scientific">Funiculus sociatus GB2-A5</name>
    <dbReference type="NCBI Taxonomy" id="2933946"/>
    <lineage>
        <taxon>Bacteria</taxon>
        <taxon>Bacillati</taxon>
        <taxon>Cyanobacteriota</taxon>
        <taxon>Cyanophyceae</taxon>
        <taxon>Coleofasciculales</taxon>
        <taxon>Coleofasciculaceae</taxon>
        <taxon>Funiculus</taxon>
    </lineage>
</organism>
<keyword evidence="4" id="KW-1185">Reference proteome</keyword>
<feature type="signal peptide" evidence="2">
    <location>
        <begin position="1"/>
        <end position="20"/>
    </location>
</feature>
<comment type="caution">
    <text evidence="3">The sequence shown here is derived from an EMBL/GenBank/DDBJ whole genome shotgun (WGS) entry which is preliminary data.</text>
</comment>
<evidence type="ECO:0000313" key="4">
    <source>
        <dbReference type="Proteomes" id="UP001442494"/>
    </source>
</evidence>
<dbReference type="Proteomes" id="UP001442494">
    <property type="component" value="Unassembled WGS sequence"/>
</dbReference>
<sequence>MNKKILSLVLVLGLAATLGACDQTGGGGEGASPSPTASPTASPTTSP</sequence>
<evidence type="ECO:0000313" key="3">
    <source>
        <dbReference type="EMBL" id="MEP0862919.1"/>
    </source>
</evidence>
<feature type="compositionally biased region" description="Low complexity" evidence="1">
    <location>
        <begin position="31"/>
        <end position="47"/>
    </location>
</feature>
<name>A0ABV0JHJ2_9CYAN</name>
<feature type="region of interest" description="Disordered" evidence="1">
    <location>
        <begin position="22"/>
        <end position="47"/>
    </location>
</feature>
<proteinExistence type="predicted"/>
<accession>A0ABV0JHJ2</accession>
<protein>
    <submittedName>
        <fullName evidence="3">Uncharacterized protein</fullName>
    </submittedName>
</protein>
<feature type="chain" id="PRO_5046670664" evidence="2">
    <location>
        <begin position="21"/>
        <end position="47"/>
    </location>
</feature>